<comment type="function">
    <text evidence="7">With S5 and S12 plays an important role in translational accuracy.</text>
</comment>
<dbReference type="InterPro" id="IPR005709">
    <property type="entry name" value="Ribosomal_uS4_bac-type"/>
</dbReference>
<evidence type="ECO:0000256" key="2">
    <source>
        <dbReference type="ARBA" id="ARBA00022730"/>
    </source>
</evidence>
<dbReference type="CDD" id="cd00165">
    <property type="entry name" value="S4"/>
    <property type="match status" value="1"/>
</dbReference>
<name>A0A1F7GL64_9BACT</name>
<comment type="subunit">
    <text evidence="7">Part of the 30S ribosomal subunit. Contacts protein S5. The interaction surface between S4 and S5 is involved in control of translational fidelity.</text>
</comment>
<dbReference type="SMART" id="SM01390">
    <property type="entry name" value="Ribosomal_S4"/>
    <property type="match status" value="1"/>
</dbReference>
<dbReference type="Pfam" id="PF01479">
    <property type="entry name" value="S4"/>
    <property type="match status" value="1"/>
</dbReference>
<evidence type="ECO:0000256" key="3">
    <source>
        <dbReference type="ARBA" id="ARBA00022884"/>
    </source>
</evidence>
<evidence type="ECO:0000313" key="12">
    <source>
        <dbReference type="Proteomes" id="UP000176850"/>
    </source>
</evidence>
<dbReference type="GO" id="GO:0019843">
    <property type="term" value="F:rRNA binding"/>
    <property type="evidence" value="ECO:0007669"/>
    <property type="project" value="UniProtKB-UniRule"/>
</dbReference>
<evidence type="ECO:0000256" key="4">
    <source>
        <dbReference type="ARBA" id="ARBA00022980"/>
    </source>
</evidence>
<dbReference type="Gene3D" id="1.10.1050.10">
    <property type="entry name" value="Ribosomal Protein S4 Delta 41, Chain A, domain 1"/>
    <property type="match status" value="1"/>
</dbReference>
<feature type="domain" description="RNA-binding S4" evidence="9">
    <location>
        <begin position="98"/>
        <end position="156"/>
    </location>
</feature>
<sequence>MRYTGSKNKLARREGIDLSLKTPGSKAQSSLLRRLNITPGQHGASRKRKITDYGAQLREKQKLKRVYGISETQMKNYFAKANKTEGNTGELLIQALERRLDNSVYRLKFAPTRASARQLVNHGHVTVNSKKVSIASYQIVKGDVIEFRRGKTAKIPYIQEILEKKDTMPSVWLNKKGTVGKVAEYPTLNDFTEEIELQSVIEFYSR</sequence>
<dbReference type="EMBL" id="MFZH01000007">
    <property type="protein sequence ID" value="OGK19698.1"/>
    <property type="molecule type" value="Genomic_DNA"/>
</dbReference>
<protein>
    <recommendedName>
        <fullName evidence="6 7">Small ribosomal subunit protein uS4</fullName>
    </recommendedName>
</protein>
<keyword evidence="4 7" id="KW-0689">Ribosomal protein</keyword>
<keyword evidence="2 7" id="KW-0699">rRNA-binding</keyword>
<gene>
    <name evidence="7" type="primary">rpsD</name>
    <name evidence="11" type="ORF">A2799_01560</name>
</gene>
<dbReference type="Gene3D" id="3.10.290.10">
    <property type="entry name" value="RNA-binding S4 domain"/>
    <property type="match status" value="1"/>
</dbReference>
<dbReference type="GO" id="GO:0003735">
    <property type="term" value="F:structural constituent of ribosome"/>
    <property type="evidence" value="ECO:0007669"/>
    <property type="project" value="InterPro"/>
</dbReference>
<dbReference type="PROSITE" id="PS50889">
    <property type="entry name" value="S4"/>
    <property type="match status" value="1"/>
</dbReference>
<dbReference type="SMART" id="SM00363">
    <property type="entry name" value="S4"/>
    <property type="match status" value="1"/>
</dbReference>
<reference evidence="11 12" key="1">
    <citation type="journal article" date="2016" name="Nat. Commun.">
        <title>Thousands of microbial genomes shed light on interconnected biogeochemical processes in an aquifer system.</title>
        <authorList>
            <person name="Anantharaman K."/>
            <person name="Brown C.T."/>
            <person name="Hug L.A."/>
            <person name="Sharon I."/>
            <person name="Castelle C.J."/>
            <person name="Probst A.J."/>
            <person name="Thomas B.C."/>
            <person name="Singh A."/>
            <person name="Wilkins M.J."/>
            <person name="Karaoz U."/>
            <person name="Brodie E.L."/>
            <person name="Williams K.H."/>
            <person name="Hubbard S.S."/>
            <person name="Banfield J.F."/>
        </authorList>
    </citation>
    <scope>NUCLEOTIDE SEQUENCE [LARGE SCALE GENOMIC DNA]</scope>
</reference>
<dbReference type="NCBIfam" id="TIGR01017">
    <property type="entry name" value="rpsD_bact"/>
    <property type="match status" value="1"/>
</dbReference>
<dbReference type="GO" id="GO:0015935">
    <property type="term" value="C:small ribosomal subunit"/>
    <property type="evidence" value="ECO:0007669"/>
    <property type="project" value="InterPro"/>
</dbReference>
<dbReference type="InterPro" id="IPR002942">
    <property type="entry name" value="S4_RNA-bd"/>
</dbReference>
<feature type="domain" description="Small ribosomal subunit protein uS4 N-terminal" evidence="10">
    <location>
        <begin position="2"/>
        <end position="97"/>
    </location>
</feature>
<evidence type="ECO:0000256" key="1">
    <source>
        <dbReference type="ARBA" id="ARBA00007465"/>
    </source>
</evidence>
<evidence type="ECO:0000256" key="7">
    <source>
        <dbReference type="HAMAP-Rule" id="MF_01306"/>
    </source>
</evidence>
<dbReference type="InterPro" id="IPR036986">
    <property type="entry name" value="S4_RNA-bd_sf"/>
</dbReference>
<comment type="function">
    <text evidence="7">One of the primary rRNA binding proteins, it binds directly to 16S rRNA where it nucleates assembly of the body of the 30S subunit.</text>
</comment>
<evidence type="ECO:0000256" key="8">
    <source>
        <dbReference type="RuleBase" id="RU003699"/>
    </source>
</evidence>
<dbReference type="HAMAP" id="MF_01306_B">
    <property type="entry name" value="Ribosomal_uS4_B"/>
    <property type="match status" value="1"/>
</dbReference>
<dbReference type="NCBIfam" id="NF003717">
    <property type="entry name" value="PRK05327.1"/>
    <property type="match status" value="1"/>
</dbReference>
<dbReference type="Pfam" id="PF00163">
    <property type="entry name" value="Ribosomal_S4"/>
    <property type="match status" value="1"/>
</dbReference>
<evidence type="ECO:0000259" key="9">
    <source>
        <dbReference type="SMART" id="SM00363"/>
    </source>
</evidence>
<evidence type="ECO:0000259" key="10">
    <source>
        <dbReference type="SMART" id="SM01390"/>
    </source>
</evidence>
<dbReference type="Proteomes" id="UP000176850">
    <property type="component" value="Unassembled WGS sequence"/>
</dbReference>
<evidence type="ECO:0000256" key="5">
    <source>
        <dbReference type="ARBA" id="ARBA00023274"/>
    </source>
</evidence>
<dbReference type="PROSITE" id="PS00632">
    <property type="entry name" value="RIBOSOMAL_S4"/>
    <property type="match status" value="1"/>
</dbReference>
<evidence type="ECO:0000313" key="11">
    <source>
        <dbReference type="EMBL" id="OGK19698.1"/>
    </source>
</evidence>
<organism evidence="11 12">
    <name type="scientific">Candidatus Roizmanbacteria bacterium RIFCSPHIGHO2_01_FULL_39_24</name>
    <dbReference type="NCBI Taxonomy" id="1802032"/>
    <lineage>
        <taxon>Bacteria</taxon>
        <taxon>Candidatus Roizmaniibacteriota</taxon>
    </lineage>
</organism>
<dbReference type="InterPro" id="IPR022801">
    <property type="entry name" value="Ribosomal_uS4"/>
</dbReference>
<dbReference type="AlphaFoldDB" id="A0A1F7GL64"/>
<keyword evidence="3 7" id="KW-0694">RNA-binding</keyword>
<dbReference type="PANTHER" id="PTHR11831:SF4">
    <property type="entry name" value="SMALL RIBOSOMAL SUBUNIT PROTEIN US4M"/>
    <property type="match status" value="1"/>
</dbReference>
<dbReference type="GO" id="GO:0006412">
    <property type="term" value="P:translation"/>
    <property type="evidence" value="ECO:0007669"/>
    <property type="project" value="UniProtKB-UniRule"/>
</dbReference>
<proteinExistence type="inferred from homology"/>
<comment type="similarity">
    <text evidence="1 7 8">Belongs to the universal ribosomal protein uS4 family.</text>
</comment>
<keyword evidence="5 7" id="KW-0687">Ribonucleoprotein</keyword>
<dbReference type="InterPro" id="IPR001912">
    <property type="entry name" value="Ribosomal_uS4_N"/>
</dbReference>
<dbReference type="PANTHER" id="PTHR11831">
    <property type="entry name" value="30S 40S RIBOSOMAL PROTEIN"/>
    <property type="match status" value="1"/>
</dbReference>
<dbReference type="SUPFAM" id="SSF55174">
    <property type="entry name" value="Alpha-L RNA-binding motif"/>
    <property type="match status" value="1"/>
</dbReference>
<dbReference type="GO" id="GO:0042274">
    <property type="term" value="P:ribosomal small subunit biogenesis"/>
    <property type="evidence" value="ECO:0007669"/>
    <property type="project" value="TreeGrafter"/>
</dbReference>
<dbReference type="InterPro" id="IPR018079">
    <property type="entry name" value="Ribosomal_uS4_CS"/>
</dbReference>
<accession>A0A1F7GL64</accession>
<evidence type="ECO:0000256" key="6">
    <source>
        <dbReference type="ARBA" id="ARBA00035254"/>
    </source>
</evidence>
<dbReference type="FunFam" id="3.10.290.10:FF:000001">
    <property type="entry name" value="30S ribosomal protein S4"/>
    <property type="match status" value="1"/>
</dbReference>
<comment type="caution">
    <text evidence="11">The sequence shown here is derived from an EMBL/GenBank/DDBJ whole genome shotgun (WGS) entry which is preliminary data.</text>
</comment>